<dbReference type="EMBL" id="LR862148">
    <property type="protein sequence ID" value="CAD1830191.1"/>
    <property type="molecule type" value="Genomic_DNA"/>
</dbReference>
<name>A0A6V7PH61_ANACO</name>
<keyword evidence="1" id="KW-0862">Zinc</keyword>
<evidence type="ECO:0000313" key="4">
    <source>
        <dbReference type="EMBL" id="CAD1830191.1"/>
    </source>
</evidence>
<gene>
    <name evidence="4" type="ORF">CB5_LOCUS13402</name>
</gene>
<dbReference type="InterPro" id="IPR001878">
    <property type="entry name" value="Znf_CCHC"/>
</dbReference>
<feature type="compositionally biased region" description="Polar residues" evidence="2">
    <location>
        <begin position="19"/>
        <end position="31"/>
    </location>
</feature>
<dbReference type="Pfam" id="PF00098">
    <property type="entry name" value="zf-CCHC"/>
    <property type="match status" value="1"/>
</dbReference>
<evidence type="ECO:0000259" key="3">
    <source>
        <dbReference type="PROSITE" id="PS50158"/>
    </source>
</evidence>
<dbReference type="GO" id="GO:0008270">
    <property type="term" value="F:zinc ion binding"/>
    <property type="evidence" value="ECO:0007669"/>
    <property type="project" value="UniProtKB-KW"/>
</dbReference>
<evidence type="ECO:0000256" key="2">
    <source>
        <dbReference type="SAM" id="MobiDB-lite"/>
    </source>
</evidence>
<dbReference type="GO" id="GO:0003676">
    <property type="term" value="F:nucleic acid binding"/>
    <property type="evidence" value="ECO:0007669"/>
    <property type="project" value="InterPro"/>
</dbReference>
<dbReference type="Gene3D" id="4.10.60.10">
    <property type="entry name" value="Zinc finger, CCHC-type"/>
    <property type="match status" value="1"/>
</dbReference>
<feature type="region of interest" description="Disordered" evidence="2">
    <location>
        <begin position="1"/>
        <end position="32"/>
    </location>
</feature>
<keyword evidence="1" id="KW-0863">Zinc-finger</keyword>
<dbReference type="InterPro" id="IPR036875">
    <property type="entry name" value="Znf_CCHC_sf"/>
</dbReference>
<protein>
    <recommendedName>
        <fullName evidence="3">CCHC-type domain-containing protein</fullName>
    </recommendedName>
</protein>
<organism evidence="4">
    <name type="scientific">Ananas comosus var. bracteatus</name>
    <name type="common">red pineapple</name>
    <dbReference type="NCBI Taxonomy" id="296719"/>
    <lineage>
        <taxon>Eukaryota</taxon>
        <taxon>Viridiplantae</taxon>
        <taxon>Streptophyta</taxon>
        <taxon>Embryophyta</taxon>
        <taxon>Tracheophyta</taxon>
        <taxon>Spermatophyta</taxon>
        <taxon>Magnoliopsida</taxon>
        <taxon>Liliopsida</taxon>
        <taxon>Poales</taxon>
        <taxon>Bromeliaceae</taxon>
        <taxon>Bromelioideae</taxon>
        <taxon>Ananas</taxon>
    </lineage>
</organism>
<feature type="domain" description="CCHC-type" evidence="3">
    <location>
        <begin position="2"/>
        <end position="16"/>
    </location>
</feature>
<dbReference type="SMART" id="SM00343">
    <property type="entry name" value="ZnF_C2HC"/>
    <property type="match status" value="1"/>
</dbReference>
<reference evidence="4" key="1">
    <citation type="submission" date="2020-07" db="EMBL/GenBank/DDBJ databases">
        <authorList>
            <person name="Lin J."/>
        </authorList>
    </citation>
    <scope>NUCLEOTIDE SEQUENCE</scope>
</reference>
<accession>A0A6V7PH61</accession>
<dbReference type="SUPFAM" id="SSF57756">
    <property type="entry name" value="Retrovirus zinc finger-like domains"/>
    <property type="match status" value="1"/>
</dbReference>
<keyword evidence="1" id="KW-0479">Metal-binding</keyword>
<evidence type="ECO:0000256" key="1">
    <source>
        <dbReference type="PROSITE-ProRule" id="PRU00047"/>
    </source>
</evidence>
<dbReference type="PROSITE" id="PS50158">
    <property type="entry name" value="ZF_CCHC"/>
    <property type="match status" value="1"/>
</dbReference>
<dbReference type="AlphaFoldDB" id="A0A6V7PH61"/>
<sequence length="118" mass="12684">MFKCGQPGHISRDCPRGASSAQPTASVQSPSRAACGFPTRYVSWTYFCAASVRATPTCTECGTSSNSKLLKQQQLSQLLPATAAAACISSSSCSYQQQQQQQHEQQQQQQLMLLSSSC</sequence>
<proteinExistence type="predicted"/>